<protein>
    <submittedName>
        <fullName evidence="2">Uncharacterized protein</fullName>
    </submittedName>
</protein>
<accession>A0ABM7YSG8</accession>
<feature type="signal peptide" evidence="1">
    <location>
        <begin position="1"/>
        <end position="21"/>
    </location>
</feature>
<evidence type="ECO:0000313" key="2">
    <source>
        <dbReference type="EMBL" id="BDI07560.1"/>
    </source>
</evidence>
<organism evidence="2 3">
    <name type="scientific">Sphaerotilus microaerophilus</name>
    <dbReference type="NCBI Taxonomy" id="2914710"/>
    <lineage>
        <taxon>Bacteria</taxon>
        <taxon>Pseudomonadati</taxon>
        <taxon>Pseudomonadota</taxon>
        <taxon>Betaproteobacteria</taxon>
        <taxon>Burkholderiales</taxon>
        <taxon>Sphaerotilaceae</taxon>
        <taxon>Sphaerotilus</taxon>
    </lineage>
</organism>
<keyword evidence="3" id="KW-1185">Reference proteome</keyword>
<dbReference type="PROSITE" id="PS51257">
    <property type="entry name" value="PROKAR_LIPOPROTEIN"/>
    <property type="match status" value="1"/>
</dbReference>
<proteinExistence type="predicted"/>
<sequence>MRRRTFLQTCGAGALPATLLACGGGASDDPSAESPDPPAGDPLALPLLQETQLHFLGRFSLPEAGWSWGLGLAGQGQFLAVNATTRAIRLYDIPPIGGTATLAAEGATLPSWGAAVNGWIPGGSIRQAGRLFCGQFQMYDEADTPWLFQTMADTFTGAWTPGQRPAAQAGLPLRGLVGSFGLIPAAYRSLFAGHDLFACNLAGKSIISNSTWGPSFMAFPSSAAAAGGTVPVLRLMSYDSGGLEGDTLTAGKLLPEVSTIAGAGIVPGTRTLIVFGMEPGSTCYGIGSACQDGCSEDQGYHGHPYRAVVYAFDLRDLVRVRDGQLAPNALRPYGSQPGGVMGSPIGWRLEGVTDCWSTYNKSGFFDPDTRRIYMTHRDHDAPVWVWQVG</sequence>
<reference evidence="2" key="1">
    <citation type="submission" date="2022-04" db="EMBL/GenBank/DDBJ databases">
        <title>Whole genome sequence of Sphaerotilus sp. FB-5.</title>
        <authorList>
            <person name="Takeda M."/>
            <person name="Narihara S."/>
            <person name="Akimoto M."/>
            <person name="Akimoto R."/>
            <person name="Nishiyashiki S."/>
            <person name="Murakami T."/>
        </authorList>
    </citation>
    <scope>NUCLEOTIDE SEQUENCE</scope>
    <source>
        <strain evidence="2">FB-5</strain>
    </source>
</reference>
<feature type="chain" id="PRO_5047435452" evidence="1">
    <location>
        <begin position="22"/>
        <end position="389"/>
    </location>
</feature>
<evidence type="ECO:0000313" key="3">
    <source>
        <dbReference type="Proteomes" id="UP001057498"/>
    </source>
</evidence>
<gene>
    <name evidence="2" type="ORF">CATMQ487_45300</name>
</gene>
<name>A0ABM7YSG8_9BURK</name>
<dbReference type="RefSeq" id="WP_251970743.1">
    <property type="nucleotide sequence ID" value="NZ_AP025730.1"/>
</dbReference>
<dbReference type="EMBL" id="AP025730">
    <property type="protein sequence ID" value="BDI07560.1"/>
    <property type="molecule type" value="Genomic_DNA"/>
</dbReference>
<dbReference type="Proteomes" id="UP001057498">
    <property type="component" value="Chromosome"/>
</dbReference>
<keyword evidence="1" id="KW-0732">Signal</keyword>
<evidence type="ECO:0000256" key="1">
    <source>
        <dbReference type="SAM" id="SignalP"/>
    </source>
</evidence>